<accession>A0ABS5ER39</accession>
<gene>
    <name evidence="2" type="ORF">GXW71_00135</name>
</gene>
<keyword evidence="3" id="KW-1185">Reference proteome</keyword>
<evidence type="ECO:0000313" key="2">
    <source>
        <dbReference type="EMBL" id="MBR0662749.1"/>
    </source>
</evidence>
<dbReference type="SUPFAM" id="SSF53756">
    <property type="entry name" value="UDP-Glycosyltransferase/glycogen phosphorylase"/>
    <property type="match status" value="1"/>
</dbReference>
<organism evidence="2 3">
    <name type="scientific">Plastoroseomonas hellenica</name>
    <dbReference type="NCBI Taxonomy" id="2687306"/>
    <lineage>
        <taxon>Bacteria</taxon>
        <taxon>Pseudomonadati</taxon>
        <taxon>Pseudomonadota</taxon>
        <taxon>Alphaproteobacteria</taxon>
        <taxon>Acetobacterales</taxon>
        <taxon>Acetobacteraceae</taxon>
        <taxon>Plastoroseomonas</taxon>
    </lineage>
</organism>
<dbReference type="Gene3D" id="3.40.50.2000">
    <property type="entry name" value="Glycogen Phosphorylase B"/>
    <property type="match status" value="2"/>
</dbReference>
<dbReference type="PANTHER" id="PTHR46401">
    <property type="entry name" value="GLYCOSYLTRANSFERASE WBBK-RELATED"/>
    <property type="match status" value="1"/>
</dbReference>
<protein>
    <submittedName>
        <fullName evidence="2">Glycosyltransferase family 4 protein</fullName>
    </submittedName>
</protein>
<dbReference type="PANTHER" id="PTHR46401:SF2">
    <property type="entry name" value="GLYCOSYLTRANSFERASE WBBK-RELATED"/>
    <property type="match status" value="1"/>
</dbReference>
<name>A0ABS5ER39_9PROT</name>
<evidence type="ECO:0000313" key="3">
    <source>
        <dbReference type="Proteomes" id="UP001196870"/>
    </source>
</evidence>
<dbReference type="CDD" id="cd03809">
    <property type="entry name" value="GT4_MtfB-like"/>
    <property type="match status" value="1"/>
</dbReference>
<keyword evidence="1" id="KW-0808">Transferase</keyword>
<comment type="caution">
    <text evidence="2">The sequence shown here is derived from an EMBL/GenBank/DDBJ whole genome shotgun (WGS) entry which is preliminary data.</text>
</comment>
<evidence type="ECO:0000256" key="1">
    <source>
        <dbReference type="ARBA" id="ARBA00022679"/>
    </source>
</evidence>
<dbReference type="Proteomes" id="UP001196870">
    <property type="component" value="Unassembled WGS sequence"/>
</dbReference>
<sequence>MTLPPPSMVVLNGRFLAQPVTGVQRFATEILHGLDQLAAAGAWRGAEILTPRTETPVPALAGLTARAMGRLHGHPWEQAELAGAARGRLLVSLGNTAPLLAGRRQIVVVHDAGAFDTPESYSLAFRSWYRLLHHGLAAAGARIVTVSRFSRDRLVARLGIAPERIAVMREGADHILREPTDSGMLERHGLKPGRFALVVGSRAAHKNLGVLSGAAALLAERDMELVVAGAIDPAVFRTGADGIAFPARLLGRIEDDGLRALYENAACLLFPSRYEGFGLPPVEALACGCPVLAARGHAVEEICGEAALCFDGQSPEAVAAALRRLLDEPGLAATLRCRGLARARDLTWDAASRDLAAIIEDAAANHASGDHP</sequence>
<dbReference type="RefSeq" id="WP_211850241.1">
    <property type="nucleotide sequence ID" value="NZ_JAAGBB010000001.1"/>
</dbReference>
<dbReference type="Pfam" id="PF13692">
    <property type="entry name" value="Glyco_trans_1_4"/>
    <property type="match status" value="1"/>
</dbReference>
<reference evidence="3" key="1">
    <citation type="journal article" date="2021" name="Syst. Appl. Microbiol.">
        <title>Roseomonas hellenica sp. nov., isolated from roots of wild-growing Alkanna tinctoria.</title>
        <authorList>
            <person name="Rat A."/>
            <person name="Naranjo H.D."/>
            <person name="Lebbe L."/>
            <person name="Cnockaert M."/>
            <person name="Krigas N."/>
            <person name="Grigoriadou K."/>
            <person name="Maloupa E."/>
            <person name="Willems A."/>
        </authorList>
    </citation>
    <scope>NUCLEOTIDE SEQUENCE [LARGE SCALE GENOMIC DNA]</scope>
    <source>
        <strain evidence="3">LMG 31523</strain>
    </source>
</reference>
<proteinExistence type="predicted"/>
<dbReference type="EMBL" id="JAAGBB010000001">
    <property type="protein sequence ID" value="MBR0662749.1"/>
    <property type="molecule type" value="Genomic_DNA"/>
</dbReference>